<dbReference type="InterPro" id="IPR050745">
    <property type="entry name" value="Multifunctional_regulatory"/>
</dbReference>
<gene>
    <name evidence="4" type="ORF">EI97DRAFT_458120</name>
</gene>
<protein>
    <submittedName>
        <fullName evidence="4">Ankyrin</fullName>
    </submittedName>
</protein>
<dbReference type="Pfam" id="PF12796">
    <property type="entry name" value="Ank_2"/>
    <property type="match status" value="1"/>
</dbReference>
<organism evidence="4 5">
    <name type="scientific">Westerdykella ornata</name>
    <dbReference type="NCBI Taxonomy" id="318751"/>
    <lineage>
        <taxon>Eukaryota</taxon>
        <taxon>Fungi</taxon>
        <taxon>Dikarya</taxon>
        <taxon>Ascomycota</taxon>
        <taxon>Pezizomycotina</taxon>
        <taxon>Dothideomycetes</taxon>
        <taxon>Pleosporomycetidae</taxon>
        <taxon>Pleosporales</taxon>
        <taxon>Sporormiaceae</taxon>
        <taxon>Westerdykella</taxon>
    </lineage>
</organism>
<evidence type="ECO:0000313" key="4">
    <source>
        <dbReference type="EMBL" id="KAF2276782.1"/>
    </source>
</evidence>
<keyword evidence="1" id="KW-0677">Repeat</keyword>
<evidence type="ECO:0000256" key="1">
    <source>
        <dbReference type="ARBA" id="ARBA00022737"/>
    </source>
</evidence>
<dbReference type="SUPFAM" id="SSF48403">
    <property type="entry name" value="Ankyrin repeat"/>
    <property type="match status" value="1"/>
</dbReference>
<evidence type="ECO:0000256" key="3">
    <source>
        <dbReference type="PROSITE-ProRule" id="PRU00023"/>
    </source>
</evidence>
<dbReference type="RefSeq" id="XP_033654321.1">
    <property type="nucleotide sequence ID" value="XM_033800882.1"/>
</dbReference>
<accession>A0A6A6JJY7</accession>
<feature type="repeat" description="ANK" evidence="3">
    <location>
        <begin position="239"/>
        <end position="268"/>
    </location>
</feature>
<evidence type="ECO:0000313" key="5">
    <source>
        <dbReference type="Proteomes" id="UP000800097"/>
    </source>
</evidence>
<keyword evidence="5" id="KW-1185">Reference proteome</keyword>
<dbReference type="GeneID" id="54554057"/>
<dbReference type="SMART" id="SM00248">
    <property type="entry name" value="ANK"/>
    <property type="match status" value="5"/>
</dbReference>
<dbReference type="Pfam" id="PF00023">
    <property type="entry name" value="Ank"/>
    <property type="match status" value="1"/>
</dbReference>
<dbReference type="AlphaFoldDB" id="A0A6A6JJY7"/>
<keyword evidence="2 3" id="KW-0040">ANK repeat</keyword>
<dbReference type="OrthoDB" id="1722345at2759"/>
<dbReference type="PANTHER" id="PTHR24189:SF50">
    <property type="entry name" value="ANKYRIN REPEAT AND SOCS BOX PROTEIN 2"/>
    <property type="match status" value="1"/>
</dbReference>
<dbReference type="PROSITE" id="PS50088">
    <property type="entry name" value="ANK_REPEAT"/>
    <property type="match status" value="1"/>
</dbReference>
<reference evidence="4" key="1">
    <citation type="journal article" date="2020" name="Stud. Mycol.">
        <title>101 Dothideomycetes genomes: a test case for predicting lifestyles and emergence of pathogens.</title>
        <authorList>
            <person name="Haridas S."/>
            <person name="Albert R."/>
            <person name="Binder M."/>
            <person name="Bloem J."/>
            <person name="Labutti K."/>
            <person name="Salamov A."/>
            <person name="Andreopoulos B."/>
            <person name="Baker S."/>
            <person name="Barry K."/>
            <person name="Bills G."/>
            <person name="Bluhm B."/>
            <person name="Cannon C."/>
            <person name="Castanera R."/>
            <person name="Culley D."/>
            <person name="Daum C."/>
            <person name="Ezra D."/>
            <person name="Gonzalez J."/>
            <person name="Henrissat B."/>
            <person name="Kuo A."/>
            <person name="Liang C."/>
            <person name="Lipzen A."/>
            <person name="Lutzoni F."/>
            <person name="Magnuson J."/>
            <person name="Mondo S."/>
            <person name="Nolan M."/>
            <person name="Ohm R."/>
            <person name="Pangilinan J."/>
            <person name="Park H.-J."/>
            <person name="Ramirez L."/>
            <person name="Alfaro M."/>
            <person name="Sun H."/>
            <person name="Tritt A."/>
            <person name="Yoshinaga Y."/>
            <person name="Zwiers L.-H."/>
            <person name="Turgeon B."/>
            <person name="Goodwin S."/>
            <person name="Spatafora J."/>
            <person name="Crous P."/>
            <person name="Grigoriev I."/>
        </authorList>
    </citation>
    <scope>NUCLEOTIDE SEQUENCE</scope>
    <source>
        <strain evidence="4">CBS 379.55</strain>
    </source>
</reference>
<dbReference type="PROSITE" id="PS50297">
    <property type="entry name" value="ANK_REP_REGION"/>
    <property type="match status" value="1"/>
</dbReference>
<dbReference type="InterPro" id="IPR002110">
    <property type="entry name" value="Ankyrin_rpt"/>
</dbReference>
<sequence length="307" mass="34759">MMLPEIPLPPLPNVGAPFYRPLEVELCEDAARNGDLKRVKELVQQLLYSPRPSSETLKPQPTWLYSSITTAIERHDLDMVLFLLDENVTTPDDLPFEGAVRCRAFEILELFLQRGWDINKPLHRNEPPVLSIPLCTGDKEMVIWLLDHGADPNARCAWDFTPTSQAMLCAPLDLIDYLFNSGGGDARRGELLQYAVLRDKPDALDIVRRAVEHGAPINKVMYEDEPQVFWEREPFGLGTPLHRAAEFGKVEIVKYLLEQGADPLKLDSRGKTPRYWADIKGHSAVVTALIHAEDQWSKILRKESSSL</sequence>
<dbReference type="Proteomes" id="UP000800097">
    <property type="component" value="Unassembled WGS sequence"/>
</dbReference>
<evidence type="ECO:0000256" key="2">
    <source>
        <dbReference type="ARBA" id="ARBA00023043"/>
    </source>
</evidence>
<dbReference type="InterPro" id="IPR036770">
    <property type="entry name" value="Ankyrin_rpt-contain_sf"/>
</dbReference>
<proteinExistence type="predicted"/>
<dbReference type="PANTHER" id="PTHR24189">
    <property type="entry name" value="MYOTROPHIN"/>
    <property type="match status" value="1"/>
</dbReference>
<name>A0A6A6JJY7_WESOR</name>
<dbReference type="Gene3D" id="1.25.40.20">
    <property type="entry name" value="Ankyrin repeat-containing domain"/>
    <property type="match status" value="2"/>
</dbReference>
<dbReference type="EMBL" id="ML986492">
    <property type="protein sequence ID" value="KAF2276782.1"/>
    <property type="molecule type" value="Genomic_DNA"/>
</dbReference>